<accession>A0AAV4AMM0</accession>
<keyword evidence="3" id="KW-1185">Reference proteome</keyword>
<feature type="transmembrane region" description="Helical" evidence="1">
    <location>
        <begin position="45"/>
        <end position="68"/>
    </location>
</feature>
<name>A0AAV4AMM0_9GAST</name>
<reference evidence="2 3" key="1">
    <citation type="journal article" date="2021" name="Elife">
        <title>Chloroplast acquisition without the gene transfer in kleptoplastic sea slugs, Plakobranchus ocellatus.</title>
        <authorList>
            <person name="Maeda T."/>
            <person name="Takahashi S."/>
            <person name="Yoshida T."/>
            <person name="Shimamura S."/>
            <person name="Takaki Y."/>
            <person name="Nagai Y."/>
            <person name="Toyoda A."/>
            <person name="Suzuki Y."/>
            <person name="Arimoto A."/>
            <person name="Ishii H."/>
            <person name="Satoh N."/>
            <person name="Nishiyama T."/>
            <person name="Hasebe M."/>
            <person name="Maruyama T."/>
            <person name="Minagawa J."/>
            <person name="Obokata J."/>
            <person name="Shigenobu S."/>
        </authorList>
    </citation>
    <scope>NUCLEOTIDE SEQUENCE [LARGE SCALE GENOMIC DNA]</scope>
</reference>
<proteinExistence type="predicted"/>
<gene>
    <name evidence="2" type="ORF">PoB_003472700</name>
</gene>
<organism evidence="2 3">
    <name type="scientific">Plakobranchus ocellatus</name>
    <dbReference type="NCBI Taxonomy" id="259542"/>
    <lineage>
        <taxon>Eukaryota</taxon>
        <taxon>Metazoa</taxon>
        <taxon>Spiralia</taxon>
        <taxon>Lophotrochozoa</taxon>
        <taxon>Mollusca</taxon>
        <taxon>Gastropoda</taxon>
        <taxon>Heterobranchia</taxon>
        <taxon>Euthyneura</taxon>
        <taxon>Panpulmonata</taxon>
        <taxon>Sacoglossa</taxon>
        <taxon>Placobranchoidea</taxon>
        <taxon>Plakobranchidae</taxon>
        <taxon>Plakobranchus</taxon>
    </lineage>
</organism>
<feature type="transmembrane region" description="Helical" evidence="1">
    <location>
        <begin position="12"/>
        <end position="33"/>
    </location>
</feature>
<feature type="transmembrane region" description="Helical" evidence="1">
    <location>
        <begin position="88"/>
        <end position="109"/>
    </location>
</feature>
<keyword evidence="1" id="KW-0472">Membrane</keyword>
<dbReference type="EMBL" id="BLXT01003952">
    <property type="protein sequence ID" value="GFO08222.1"/>
    <property type="molecule type" value="Genomic_DNA"/>
</dbReference>
<sequence length="112" mass="11675">MNRGQLLELVTMAKFTALLLVVYLACFMIMVGAKPLEKAKAVEKRFIFTTAAIGTAMTATAVGTVAMLPPYVKTATWLTAATSVGTAPMLPLCAGASIMHPIALLAMGVSPC</sequence>
<evidence type="ECO:0000256" key="1">
    <source>
        <dbReference type="SAM" id="Phobius"/>
    </source>
</evidence>
<keyword evidence="1" id="KW-1133">Transmembrane helix</keyword>
<dbReference type="Proteomes" id="UP000735302">
    <property type="component" value="Unassembled WGS sequence"/>
</dbReference>
<comment type="caution">
    <text evidence="2">The sequence shown here is derived from an EMBL/GenBank/DDBJ whole genome shotgun (WGS) entry which is preliminary data.</text>
</comment>
<dbReference type="AlphaFoldDB" id="A0AAV4AMM0"/>
<keyword evidence="1" id="KW-0812">Transmembrane</keyword>
<protein>
    <submittedName>
        <fullName evidence="2">Uncharacterized protein</fullName>
    </submittedName>
</protein>
<evidence type="ECO:0000313" key="2">
    <source>
        <dbReference type="EMBL" id="GFO08222.1"/>
    </source>
</evidence>
<evidence type="ECO:0000313" key="3">
    <source>
        <dbReference type="Proteomes" id="UP000735302"/>
    </source>
</evidence>